<dbReference type="GO" id="GO:0004069">
    <property type="term" value="F:L-aspartate:2-oxoglutarate aminotransferase activity"/>
    <property type="evidence" value="ECO:0007669"/>
    <property type="project" value="UniProtKB-EC"/>
</dbReference>
<dbReference type="AlphaFoldDB" id="A0A9W9K515"/>
<dbReference type="GO" id="GO:0005829">
    <property type="term" value="C:cytosol"/>
    <property type="evidence" value="ECO:0007669"/>
    <property type="project" value="TreeGrafter"/>
</dbReference>
<evidence type="ECO:0000256" key="7">
    <source>
        <dbReference type="RuleBase" id="RU000480"/>
    </source>
</evidence>
<dbReference type="PANTHER" id="PTHR11879">
    <property type="entry name" value="ASPARTATE AMINOTRANSFERASE"/>
    <property type="match status" value="1"/>
</dbReference>
<dbReference type="GO" id="GO:0030170">
    <property type="term" value="F:pyridoxal phosphate binding"/>
    <property type="evidence" value="ECO:0007669"/>
    <property type="project" value="InterPro"/>
</dbReference>
<sequence>SYAYDKTLHIETIISDMMQSYFTLENVPQATEDPLYRLMREYREDTHEKKIDLGIGAYRDENGKPWVLPVVKKAESRLHDNPDSNHEYLPIRGLDSFLIAAQRLILGNESQAIHEKRICSFQTVSGTGAVHLGAGFISRFHSGSVKPKAFISDPTWPNHYQIFTQSGFEVEKYPYYSASSKGVDIEKMLDCLRSAPRGSTVVLQGCAHNPTGMDPSKEQWERIADIVKERGHFPFFDCAYQGFASGDLEQDAWACRYFIEKEFECCIAQSFAKNLGLYGERVGAFHFICGPGSDATELVTRIGSQLAIMQRAEISNPPAYGAHVASCVLNDADLFTQWETELKIMSGRLTAMRQEIQSQLEARGTPGDWGFLSTQIGMFSYTGLSPRQILELKEKWHIYMTGNGRISVAGLNPGNIQYFIDAVDDVVRAWP</sequence>
<evidence type="ECO:0000256" key="5">
    <source>
        <dbReference type="ARBA" id="ARBA00022679"/>
    </source>
</evidence>
<comment type="caution">
    <text evidence="9">The sequence shown here is derived from an EMBL/GenBank/DDBJ whole genome shotgun (WGS) entry which is preliminary data.</text>
</comment>
<dbReference type="Pfam" id="PF00155">
    <property type="entry name" value="Aminotran_1_2"/>
    <property type="match status" value="1"/>
</dbReference>
<evidence type="ECO:0000313" key="9">
    <source>
        <dbReference type="EMBL" id="KAJ5093090.1"/>
    </source>
</evidence>
<feature type="non-terminal residue" evidence="9">
    <location>
        <position position="1"/>
    </location>
</feature>
<evidence type="ECO:0000259" key="8">
    <source>
        <dbReference type="Pfam" id="PF00155"/>
    </source>
</evidence>
<dbReference type="GO" id="GO:0006532">
    <property type="term" value="P:aspartate biosynthetic process"/>
    <property type="evidence" value="ECO:0007669"/>
    <property type="project" value="TreeGrafter"/>
</dbReference>
<evidence type="ECO:0000256" key="4">
    <source>
        <dbReference type="ARBA" id="ARBA00022576"/>
    </source>
</evidence>
<evidence type="ECO:0000256" key="2">
    <source>
        <dbReference type="ARBA" id="ARBA00007441"/>
    </source>
</evidence>
<dbReference type="EC" id="2.6.1.1" evidence="7"/>
<keyword evidence="5 7" id="KW-0808">Transferase</keyword>
<reference evidence="9" key="2">
    <citation type="journal article" date="2023" name="IMA Fungus">
        <title>Comparative genomic study of the Penicillium genus elucidates a diverse pangenome and 15 lateral gene transfer events.</title>
        <authorList>
            <person name="Petersen C."/>
            <person name="Sorensen T."/>
            <person name="Nielsen M.R."/>
            <person name="Sondergaard T.E."/>
            <person name="Sorensen J.L."/>
            <person name="Fitzpatrick D.A."/>
            <person name="Frisvad J.C."/>
            <person name="Nielsen K.L."/>
        </authorList>
    </citation>
    <scope>NUCLEOTIDE SEQUENCE</scope>
    <source>
        <strain evidence="9">IBT 30069</strain>
    </source>
</reference>
<dbReference type="Gene3D" id="3.40.640.10">
    <property type="entry name" value="Type I PLP-dependent aspartate aminotransferase-like (Major domain)"/>
    <property type="match status" value="1"/>
</dbReference>
<dbReference type="InterPro" id="IPR015421">
    <property type="entry name" value="PyrdxlP-dep_Trfase_major"/>
</dbReference>
<keyword evidence="10" id="KW-1185">Reference proteome</keyword>
<accession>A0A9W9K515</accession>
<dbReference type="Proteomes" id="UP001149165">
    <property type="component" value="Unassembled WGS sequence"/>
</dbReference>
<evidence type="ECO:0000313" key="10">
    <source>
        <dbReference type="Proteomes" id="UP001149165"/>
    </source>
</evidence>
<dbReference type="InterPro" id="IPR004839">
    <property type="entry name" value="Aminotransferase_I/II_large"/>
</dbReference>
<name>A0A9W9K515_9EURO</name>
<dbReference type="PRINTS" id="PR00799">
    <property type="entry name" value="TRANSAMINASE"/>
</dbReference>
<dbReference type="FunFam" id="3.40.640.10:FF:000066">
    <property type="entry name" value="Aspartate aminotransferase"/>
    <property type="match status" value="1"/>
</dbReference>
<dbReference type="NCBIfam" id="NF006719">
    <property type="entry name" value="PRK09257.1"/>
    <property type="match status" value="1"/>
</dbReference>
<evidence type="ECO:0000256" key="1">
    <source>
        <dbReference type="ARBA" id="ARBA00001933"/>
    </source>
</evidence>
<dbReference type="InterPro" id="IPR015424">
    <property type="entry name" value="PyrdxlP-dep_Trfase"/>
</dbReference>
<evidence type="ECO:0000256" key="3">
    <source>
        <dbReference type="ARBA" id="ARBA00011738"/>
    </source>
</evidence>
<comment type="catalytic activity">
    <reaction evidence="7">
        <text>L-aspartate + 2-oxoglutarate = oxaloacetate + L-glutamate</text>
        <dbReference type="Rhea" id="RHEA:21824"/>
        <dbReference type="ChEBI" id="CHEBI:16452"/>
        <dbReference type="ChEBI" id="CHEBI:16810"/>
        <dbReference type="ChEBI" id="CHEBI:29985"/>
        <dbReference type="ChEBI" id="CHEBI:29991"/>
        <dbReference type="EC" id="2.6.1.1"/>
    </reaction>
</comment>
<dbReference type="OrthoDB" id="6752799at2759"/>
<comment type="similarity">
    <text evidence="2">Belongs to the class-I pyridoxal-phosphate-dependent aminotransferase family.</text>
</comment>
<evidence type="ECO:0000256" key="6">
    <source>
        <dbReference type="ARBA" id="ARBA00022898"/>
    </source>
</evidence>
<comment type="cofactor">
    <cofactor evidence="1">
        <name>pyridoxal 5'-phosphate</name>
        <dbReference type="ChEBI" id="CHEBI:597326"/>
    </cofactor>
</comment>
<proteinExistence type="inferred from homology"/>
<dbReference type="PROSITE" id="PS00105">
    <property type="entry name" value="AA_TRANSFER_CLASS_1"/>
    <property type="match status" value="1"/>
</dbReference>
<dbReference type="InterPro" id="IPR004838">
    <property type="entry name" value="NHTrfase_class1_PyrdxlP-BS"/>
</dbReference>
<dbReference type="EMBL" id="JAPQKH010000006">
    <property type="protein sequence ID" value="KAJ5093090.1"/>
    <property type="molecule type" value="Genomic_DNA"/>
</dbReference>
<keyword evidence="6" id="KW-0663">Pyridoxal phosphate</keyword>
<feature type="domain" description="Aminotransferase class I/classII large" evidence="8">
    <location>
        <begin position="49"/>
        <end position="423"/>
    </location>
</feature>
<comment type="miscellaneous">
    <text evidence="7">In eukaryotes there are cytoplasmic, mitochondrial and chloroplastic isozymes.</text>
</comment>
<dbReference type="PANTHER" id="PTHR11879:SF55">
    <property type="entry name" value="GLUTAMATE OXALOACETATE TRANSAMINASE 1, ISOFORM B"/>
    <property type="match status" value="1"/>
</dbReference>
<dbReference type="FunFam" id="3.90.1150.10:FF:000001">
    <property type="entry name" value="Aspartate aminotransferase"/>
    <property type="match status" value="1"/>
</dbReference>
<comment type="subunit">
    <text evidence="3 7">Homodimer.</text>
</comment>
<gene>
    <name evidence="9" type="ORF">N7456_008951</name>
</gene>
<dbReference type="InterPro" id="IPR015422">
    <property type="entry name" value="PyrdxlP-dep_Trfase_small"/>
</dbReference>
<dbReference type="SUPFAM" id="SSF53383">
    <property type="entry name" value="PLP-dependent transferases"/>
    <property type="match status" value="1"/>
</dbReference>
<reference evidence="9" key="1">
    <citation type="submission" date="2022-11" db="EMBL/GenBank/DDBJ databases">
        <authorList>
            <person name="Petersen C."/>
        </authorList>
    </citation>
    <scope>NUCLEOTIDE SEQUENCE</scope>
    <source>
        <strain evidence="9">IBT 30069</strain>
    </source>
</reference>
<keyword evidence="4 7" id="KW-0032">Aminotransferase</keyword>
<dbReference type="InterPro" id="IPR000796">
    <property type="entry name" value="Asp_trans"/>
</dbReference>
<dbReference type="Gene3D" id="3.90.1150.10">
    <property type="entry name" value="Aspartate Aminotransferase, domain 1"/>
    <property type="match status" value="1"/>
</dbReference>
<dbReference type="CDD" id="cd00609">
    <property type="entry name" value="AAT_like"/>
    <property type="match status" value="1"/>
</dbReference>
<organism evidence="9 10">
    <name type="scientific">Penicillium angulare</name>
    <dbReference type="NCBI Taxonomy" id="116970"/>
    <lineage>
        <taxon>Eukaryota</taxon>
        <taxon>Fungi</taxon>
        <taxon>Dikarya</taxon>
        <taxon>Ascomycota</taxon>
        <taxon>Pezizomycotina</taxon>
        <taxon>Eurotiomycetes</taxon>
        <taxon>Eurotiomycetidae</taxon>
        <taxon>Eurotiales</taxon>
        <taxon>Aspergillaceae</taxon>
        <taxon>Penicillium</taxon>
    </lineage>
</organism>
<protein>
    <recommendedName>
        <fullName evidence="7">Aspartate aminotransferase</fullName>
        <ecNumber evidence="7">2.6.1.1</ecNumber>
    </recommendedName>
</protein>